<evidence type="ECO:0000313" key="4">
    <source>
        <dbReference type="EMBL" id="MBF1384062.1"/>
    </source>
</evidence>
<dbReference type="InterPro" id="IPR050680">
    <property type="entry name" value="YpeA/RimI_acetyltransf"/>
</dbReference>
<dbReference type="InterPro" id="IPR016181">
    <property type="entry name" value="Acyl_CoA_acyltransferase"/>
</dbReference>
<comment type="caution">
    <text evidence="4">The sequence shown here is derived from an EMBL/GenBank/DDBJ whole genome shotgun (WGS) entry which is preliminary data.</text>
</comment>
<dbReference type="PROSITE" id="PS51186">
    <property type="entry name" value="GNAT"/>
    <property type="match status" value="1"/>
</dbReference>
<evidence type="ECO:0000256" key="1">
    <source>
        <dbReference type="ARBA" id="ARBA00022679"/>
    </source>
</evidence>
<dbReference type="CDD" id="cd04301">
    <property type="entry name" value="NAT_SF"/>
    <property type="match status" value="1"/>
</dbReference>
<dbReference type="SUPFAM" id="SSF55729">
    <property type="entry name" value="Acyl-CoA N-acyltransferases (Nat)"/>
    <property type="match status" value="1"/>
</dbReference>
<proteinExistence type="predicted"/>
<dbReference type="PANTHER" id="PTHR43420">
    <property type="entry name" value="ACETYLTRANSFERASE"/>
    <property type="match status" value="1"/>
</dbReference>
<evidence type="ECO:0000256" key="2">
    <source>
        <dbReference type="ARBA" id="ARBA00023315"/>
    </source>
</evidence>
<dbReference type="EMBL" id="JABZSJ010000015">
    <property type="protein sequence ID" value="MBF1384062.1"/>
    <property type="molecule type" value="Genomic_DNA"/>
</dbReference>
<dbReference type="RefSeq" id="WP_273158987.1">
    <property type="nucleotide sequence ID" value="NZ_CAUOTG010000009.1"/>
</dbReference>
<accession>A0A930HLL6</accession>
<protein>
    <submittedName>
        <fullName evidence="4">GNAT family N-acetyltransferase</fullName>
    </submittedName>
</protein>
<name>A0A930HLL6_9BACT</name>
<dbReference type="InterPro" id="IPR000182">
    <property type="entry name" value="GNAT_dom"/>
</dbReference>
<reference evidence="4" key="1">
    <citation type="submission" date="2020-04" db="EMBL/GenBank/DDBJ databases">
        <title>Deep metagenomics examines the oral microbiome during advanced dental caries in children, revealing novel taxa and co-occurrences with host molecules.</title>
        <authorList>
            <person name="Baker J.L."/>
            <person name="Morton J.T."/>
            <person name="Dinis M."/>
            <person name="Alvarez R."/>
            <person name="Tran N.C."/>
            <person name="Knight R."/>
            <person name="Edlund A."/>
        </authorList>
    </citation>
    <scope>NUCLEOTIDE SEQUENCE</scope>
    <source>
        <strain evidence="4">JCVI_44_bin.5</strain>
    </source>
</reference>
<evidence type="ECO:0000259" key="3">
    <source>
        <dbReference type="PROSITE" id="PS51186"/>
    </source>
</evidence>
<keyword evidence="1" id="KW-0808">Transferase</keyword>
<sequence>MKVRVVSARLEQSAVIAEMIMEAMNHECCQWFAGPQHTLDDFFNLMKKLVERTDSQYSYLNTLVAITPEDEVIGVCVSYDGSQLHTLRKAFIEGAKATFGRDFSDMPDETAAGELYIDSLCVRKKHRGNGIAKLLLRATIEKGKRMNLPSGLLVDTNNPEAEALYNVVGFVYKDDNQWGGHTMRHMVYAL</sequence>
<gene>
    <name evidence="4" type="ORF">HXN26_04285</name>
</gene>
<keyword evidence="2" id="KW-0012">Acyltransferase</keyword>
<organism evidence="4 5">
    <name type="scientific">Prevotella aurantiaca</name>
    <dbReference type="NCBI Taxonomy" id="596085"/>
    <lineage>
        <taxon>Bacteria</taxon>
        <taxon>Pseudomonadati</taxon>
        <taxon>Bacteroidota</taxon>
        <taxon>Bacteroidia</taxon>
        <taxon>Bacteroidales</taxon>
        <taxon>Prevotellaceae</taxon>
        <taxon>Prevotella</taxon>
    </lineage>
</organism>
<dbReference type="GO" id="GO:0016747">
    <property type="term" value="F:acyltransferase activity, transferring groups other than amino-acyl groups"/>
    <property type="evidence" value="ECO:0007669"/>
    <property type="project" value="InterPro"/>
</dbReference>
<dbReference type="AlphaFoldDB" id="A0A930HLL6"/>
<dbReference type="Pfam" id="PF00583">
    <property type="entry name" value="Acetyltransf_1"/>
    <property type="match status" value="1"/>
</dbReference>
<dbReference type="Proteomes" id="UP000771736">
    <property type="component" value="Unassembled WGS sequence"/>
</dbReference>
<evidence type="ECO:0000313" key="5">
    <source>
        <dbReference type="Proteomes" id="UP000771736"/>
    </source>
</evidence>
<feature type="domain" description="N-acetyltransferase" evidence="3">
    <location>
        <begin position="19"/>
        <end position="190"/>
    </location>
</feature>
<dbReference type="Gene3D" id="3.40.630.30">
    <property type="match status" value="1"/>
</dbReference>